<dbReference type="GO" id="GO:0140664">
    <property type="term" value="F:ATP-dependent DNA damage sensor activity"/>
    <property type="evidence" value="ECO:0007669"/>
    <property type="project" value="InterPro"/>
</dbReference>
<keyword evidence="5" id="KW-0547">Nucleotide-binding</keyword>
<evidence type="ECO:0000313" key="19">
    <source>
        <dbReference type="Proteomes" id="UP000014184"/>
    </source>
</evidence>
<keyword evidence="6" id="KW-0068">Autocatalytic cleavage</keyword>
<dbReference type="PROSITE" id="PS50818">
    <property type="entry name" value="INTEIN_C_TER"/>
    <property type="match status" value="2"/>
</dbReference>
<organism evidence="18 19">
    <name type="scientific">Thermobifida fusca TM51</name>
    <dbReference type="NCBI Taxonomy" id="1169414"/>
    <lineage>
        <taxon>Bacteria</taxon>
        <taxon>Bacillati</taxon>
        <taxon>Actinomycetota</taxon>
        <taxon>Actinomycetes</taxon>
        <taxon>Streptosporangiales</taxon>
        <taxon>Nocardiopsidaceae</taxon>
        <taxon>Thermobifida</taxon>
    </lineage>
</organism>
<dbReference type="EMBL" id="AOSG01000021">
    <property type="protein sequence ID" value="EOR72102.1"/>
    <property type="molecule type" value="Genomic_DNA"/>
</dbReference>
<proteinExistence type="inferred from homology"/>
<dbReference type="Pfam" id="PF21096">
    <property type="entry name" value="RecA_C"/>
    <property type="match status" value="1"/>
</dbReference>
<gene>
    <name evidence="18" type="ORF">TM51_04388</name>
</gene>
<dbReference type="SUPFAM" id="SSF52540">
    <property type="entry name" value="P-loop containing nucleoside triphosphate hydrolases"/>
    <property type="match status" value="3"/>
</dbReference>
<dbReference type="GO" id="GO:0009432">
    <property type="term" value="P:SOS response"/>
    <property type="evidence" value="ECO:0007669"/>
    <property type="project" value="UniProtKB-KW"/>
</dbReference>
<evidence type="ECO:0000259" key="17">
    <source>
        <dbReference type="PROSITE" id="PS50819"/>
    </source>
</evidence>
<evidence type="ECO:0000313" key="18">
    <source>
        <dbReference type="EMBL" id="EOR72102.1"/>
    </source>
</evidence>
<evidence type="ECO:0000256" key="13">
    <source>
        <dbReference type="ARBA" id="ARBA00033319"/>
    </source>
</evidence>
<dbReference type="GO" id="GO:0006281">
    <property type="term" value="P:DNA repair"/>
    <property type="evidence" value="ECO:0007669"/>
    <property type="project" value="InterPro"/>
</dbReference>
<feature type="domain" description="DOD-type homing endonuclease" evidence="17">
    <location>
        <begin position="225"/>
        <end position="356"/>
    </location>
</feature>
<comment type="function">
    <text evidence="12">Can catalyze the hydrolysis of ATP in the presence of single-stranded DNA, the ATP-dependent uptake of single-stranded DNA by duplex DNA, and the ATP-dependent hybridization of homologous single-stranded DNAs. It interacts with LexA causing its activation and leading to its autocatalytic cleavage.</text>
</comment>
<evidence type="ECO:0000256" key="3">
    <source>
        <dbReference type="ARBA" id="ARBA00015553"/>
    </source>
</evidence>
<dbReference type="GO" id="GO:0005829">
    <property type="term" value="C:cytosol"/>
    <property type="evidence" value="ECO:0007669"/>
    <property type="project" value="TreeGrafter"/>
</dbReference>
<evidence type="ECO:0000256" key="6">
    <source>
        <dbReference type="ARBA" id="ARBA00022813"/>
    </source>
</evidence>
<dbReference type="SUPFAM" id="SSF51294">
    <property type="entry name" value="Hedgehog/intein (Hint) domain"/>
    <property type="match status" value="2"/>
</dbReference>
<comment type="subcellular location">
    <subcellularLocation>
        <location evidence="1">Cytoplasm</location>
    </subcellularLocation>
</comment>
<sequence>MSLARRSVTPIMKKKASTQQGFPVAASDRDKALETALAQIERQFGKGTIMRLGDDNRPPIESIPTGSISLDVALGIGGIPRGRIVEIYGPESSGKCLTADTYVWTDRGLETVAEVFGRAGLPLSSTSRVTDVRDRDIRVVNEKGELEQVAALTHNGRQPVVRITVASGRQVTVTRNHPLRVMNDDGFIVWREAGQLREGDVLVSAAFGAVQAASGGGLSEDEAVLLGYLTAAGSLDPAGHVRFTTTDIETGAEFAALAEWLLDTTVTAVPGDGQVAYVLSDPAARHTLAERYGVDYAAAARIPQCVRTAGDKMQRAFLAALYTAAGWTDTSAAVGLRTASAPLAREVQYLLYGLGIPADLDRSHGNGQHPWAVTISPAAAPRFHTEVGFRTAQQSPQTGLHEPTPQVEAIPNLTGLIHALRDSIGDRAESTDDPFPAASGGAYDRDQVRRVIDWAKRRTDEAPATANAILGYLTQLTDARYTYEPITAVEDAGQQPTFDLMVPRTHSFLANGILSHNTTVALHAVANAQRAGGIAAFIDAEHALDPSYAEKIGVNIDDLLLSQPDTGEQALEIVDMLVRSGAISIIVIDSVAALVPRAEIEGEMGDSHVGLQARLMSQALRKIAGALNQTKTTAIFINQLREKVGVMFGCMHYDTLVTLADGTQEKIGTIVDRKLDVEVLSYDPETDRIVPRRVVNWFDNGAADHFLQFTVGRSGKPGGAQFTATPNHLIRTPGGWREAGELIAGDRVLVHEPHYLNEQQRQVVYGSLMGRGTLVPDRHGGPGVHFCMAHTAEQAAYLDWKVSLLGNIAHSRTAEASATVGVEFTPMPELSELHRVVDFGDGHTHLTWEFLKQLTPLALAVWYLDAGTLTIPQSGTDDDARVQIDVETLSPGSRQRLVEYLRDTHELDAAVVQQGADARSLLEFTPAATVRFLELVAPYVPESMSSMLLAQFRGRCSVTPEYSDPVQRLVAAPVLDIQVKPGSTRKFDIEVEGNHNYFVDGVMVHNSPETTSGGRALKFYASVRMDVRRIETLKDGTEAVGNRTRVKVVKNKLAPPFKQAEFDILYGVGISREGGLLDLGVEHGIVRKSGAWYTYEGTQLGQGKENARNFLRANPDMADEIEKRIKQKLGIPTGDDSAPAEEAAKDEAKAASTTKRTTRKTTASTSASKSAAPSTDA</sequence>
<keyword evidence="11" id="KW-0227">DNA damage</keyword>
<dbReference type="PROSITE" id="PS50162">
    <property type="entry name" value="RECA_2"/>
    <property type="match status" value="1"/>
</dbReference>
<dbReference type="InterPro" id="IPR049428">
    <property type="entry name" value="RecA-like_N"/>
</dbReference>
<dbReference type="NCBIfam" id="TIGR01445">
    <property type="entry name" value="intein_Nterm"/>
    <property type="match status" value="2"/>
</dbReference>
<dbReference type="Pfam" id="PF03161">
    <property type="entry name" value="LAGLIDADG_2"/>
    <property type="match status" value="1"/>
</dbReference>
<protein>
    <recommendedName>
        <fullName evidence="3">Protein RecA</fullName>
    </recommendedName>
    <alternativeName>
        <fullName evidence="13">Recombinase A</fullName>
    </alternativeName>
</protein>
<dbReference type="InterPro" id="IPR020587">
    <property type="entry name" value="RecA_monomer-monomer_interface"/>
</dbReference>
<dbReference type="PROSITE" id="PS50819">
    <property type="entry name" value="INTEIN_ENDONUCLEASE"/>
    <property type="match status" value="1"/>
</dbReference>
<evidence type="ECO:0000256" key="8">
    <source>
        <dbReference type="ARBA" id="ARBA00023000"/>
    </source>
</evidence>
<evidence type="ECO:0000256" key="5">
    <source>
        <dbReference type="ARBA" id="ARBA00022741"/>
    </source>
</evidence>
<dbReference type="PANTHER" id="PTHR45900">
    <property type="entry name" value="RECA"/>
    <property type="match status" value="1"/>
</dbReference>
<dbReference type="InterPro" id="IPR006141">
    <property type="entry name" value="Intein_N"/>
</dbReference>
<evidence type="ECO:0000256" key="1">
    <source>
        <dbReference type="ARBA" id="ARBA00004496"/>
    </source>
</evidence>
<dbReference type="Pfam" id="PF00154">
    <property type="entry name" value="RecA_N"/>
    <property type="match status" value="3"/>
</dbReference>
<evidence type="ECO:0000256" key="10">
    <source>
        <dbReference type="ARBA" id="ARBA00023172"/>
    </source>
</evidence>
<dbReference type="PRINTS" id="PR00379">
    <property type="entry name" value="INTEIN"/>
</dbReference>
<dbReference type="InterPro" id="IPR027417">
    <property type="entry name" value="P-loop_NTPase"/>
</dbReference>
<dbReference type="Gene3D" id="3.40.50.300">
    <property type="entry name" value="P-loop containing nucleotide triphosphate hydrolases"/>
    <property type="match status" value="3"/>
</dbReference>
<evidence type="ECO:0000256" key="7">
    <source>
        <dbReference type="ARBA" id="ARBA00022840"/>
    </source>
</evidence>
<dbReference type="PRINTS" id="PR00142">
    <property type="entry name" value="RECA"/>
</dbReference>
<evidence type="ECO:0000256" key="4">
    <source>
        <dbReference type="ARBA" id="ARBA00022490"/>
    </source>
</evidence>
<dbReference type="GO" id="GO:0003697">
    <property type="term" value="F:single-stranded DNA binding"/>
    <property type="evidence" value="ECO:0007669"/>
    <property type="project" value="InterPro"/>
</dbReference>
<evidence type="ECO:0000259" key="16">
    <source>
        <dbReference type="PROSITE" id="PS50163"/>
    </source>
</evidence>
<keyword evidence="4" id="KW-0963">Cytoplasm</keyword>
<feature type="region of interest" description="Disordered" evidence="14">
    <location>
        <begin position="1126"/>
        <end position="1177"/>
    </location>
</feature>
<keyword evidence="9" id="KW-0238">DNA-binding</keyword>
<dbReference type="Gene3D" id="2.170.16.10">
    <property type="entry name" value="Hedgehog/Intein (Hint) domain"/>
    <property type="match status" value="2"/>
</dbReference>
<dbReference type="PROSITE" id="PS50817">
    <property type="entry name" value="INTEIN_N_TER"/>
    <property type="match status" value="2"/>
</dbReference>
<keyword evidence="19" id="KW-1185">Reference proteome</keyword>
<dbReference type="GO" id="GO:0016539">
    <property type="term" value="P:intein-mediated protein splicing"/>
    <property type="evidence" value="ECO:0007669"/>
    <property type="project" value="InterPro"/>
</dbReference>
<dbReference type="InterPro" id="IPR049261">
    <property type="entry name" value="RecA-like_C"/>
</dbReference>
<dbReference type="Gene3D" id="3.30.250.10">
    <property type="entry name" value="RecA protein, C-terminal domain"/>
    <property type="match status" value="1"/>
</dbReference>
<dbReference type="InterPro" id="IPR003587">
    <property type="entry name" value="Hint_dom_N"/>
</dbReference>
<keyword evidence="7" id="KW-0067">ATP-binding</keyword>
<dbReference type="Gene3D" id="3.10.28.10">
    <property type="entry name" value="Homing endonucleases"/>
    <property type="match status" value="2"/>
</dbReference>
<dbReference type="GO" id="GO:0006310">
    <property type="term" value="P:DNA recombination"/>
    <property type="evidence" value="ECO:0007669"/>
    <property type="project" value="UniProtKB-KW"/>
</dbReference>
<dbReference type="SMART" id="SM00306">
    <property type="entry name" value="HintN"/>
    <property type="match status" value="2"/>
</dbReference>
<dbReference type="CDD" id="cd00081">
    <property type="entry name" value="Hint"/>
    <property type="match status" value="3"/>
</dbReference>
<dbReference type="InterPro" id="IPR020584">
    <property type="entry name" value="DNA_recomb/repair_RecA_CS"/>
</dbReference>
<dbReference type="InterPro" id="IPR030934">
    <property type="entry name" value="Intein_C"/>
</dbReference>
<dbReference type="AlphaFoldDB" id="A0A9P2TBR8"/>
<dbReference type="SMART" id="SM00305">
    <property type="entry name" value="HintC"/>
    <property type="match status" value="2"/>
</dbReference>
<reference evidence="18 19" key="1">
    <citation type="journal article" date="2013" name="Genome Announc.">
        <title>Draft Genome Sequence of the Lignocellulose Decomposer Thermobifida fusca Strain TM51.</title>
        <authorList>
            <person name="Toth A."/>
            <person name="Barna T."/>
            <person name="Nagy I."/>
            <person name="Horvath B."/>
            <person name="Nagy I."/>
            <person name="Tancsics A."/>
            <person name="Kriszt B."/>
            <person name="Baka E."/>
            <person name="Fekete C."/>
            <person name="Kukolya J."/>
        </authorList>
    </citation>
    <scope>NUCLEOTIDE SEQUENCE [LARGE SCALE GENOMIC DNA]</scope>
    <source>
        <strain evidence="18 19">TM51</strain>
    </source>
</reference>
<comment type="caution">
    <text evidence="18">The sequence shown here is derived from an EMBL/GenBank/DDBJ whole genome shotgun (WGS) entry which is preliminary data.</text>
</comment>
<dbReference type="InterPro" id="IPR023400">
    <property type="entry name" value="RecA_C_sf"/>
</dbReference>
<evidence type="ECO:0000256" key="14">
    <source>
        <dbReference type="SAM" id="MobiDB-lite"/>
    </source>
</evidence>
<dbReference type="InterPro" id="IPR013765">
    <property type="entry name" value="DNA_recomb/repair_RecA"/>
</dbReference>
<dbReference type="InterPro" id="IPR036844">
    <property type="entry name" value="Hint_dom_sf"/>
</dbReference>
<dbReference type="GO" id="GO:0004519">
    <property type="term" value="F:endonuclease activity"/>
    <property type="evidence" value="ECO:0007669"/>
    <property type="project" value="InterPro"/>
</dbReference>
<dbReference type="InterPro" id="IPR003586">
    <property type="entry name" value="Hint_dom_C"/>
</dbReference>
<comment type="similarity">
    <text evidence="2">Belongs to the RecA family.</text>
</comment>
<evidence type="ECO:0000256" key="11">
    <source>
        <dbReference type="ARBA" id="ARBA00023236"/>
    </source>
</evidence>
<dbReference type="InterPro" id="IPR027434">
    <property type="entry name" value="Homing_endonucl"/>
</dbReference>
<dbReference type="InterPro" id="IPR006142">
    <property type="entry name" value="INTEIN"/>
</dbReference>
<keyword evidence="11" id="KW-0742">SOS response</keyword>
<evidence type="ECO:0000256" key="12">
    <source>
        <dbReference type="ARBA" id="ARBA00025580"/>
    </source>
</evidence>
<dbReference type="PROSITE" id="PS00321">
    <property type="entry name" value="RECA_1"/>
    <property type="match status" value="1"/>
</dbReference>
<dbReference type="Proteomes" id="UP000014184">
    <property type="component" value="Unassembled WGS sequence"/>
</dbReference>
<accession>A0A9P2TBR8</accession>
<dbReference type="RefSeq" id="WP_016188352.1">
    <property type="nucleotide sequence ID" value="NZ_AOSG01000021.1"/>
</dbReference>
<feature type="domain" description="RecA family profile 1" evidence="15">
    <location>
        <begin position="518"/>
        <end position="640"/>
    </location>
</feature>
<name>A0A9P2TBR8_THEFU</name>
<evidence type="ECO:0000259" key="15">
    <source>
        <dbReference type="PROSITE" id="PS50162"/>
    </source>
</evidence>
<feature type="domain" description="RecA family profile 2" evidence="16">
    <location>
        <begin position="1001"/>
        <end position="1075"/>
    </location>
</feature>
<dbReference type="NCBIfam" id="TIGR01443">
    <property type="entry name" value="intein_Cterm"/>
    <property type="match status" value="2"/>
</dbReference>
<evidence type="ECO:0000256" key="2">
    <source>
        <dbReference type="ARBA" id="ARBA00009391"/>
    </source>
</evidence>
<dbReference type="GO" id="GO:0005524">
    <property type="term" value="F:ATP binding"/>
    <property type="evidence" value="ECO:0007669"/>
    <property type="project" value="UniProtKB-KW"/>
</dbReference>
<feature type="compositionally biased region" description="Low complexity" evidence="14">
    <location>
        <begin position="1150"/>
        <end position="1177"/>
    </location>
</feature>
<evidence type="ECO:0000256" key="9">
    <source>
        <dbReference type="ARBA" id="ARBA00023125"/>
    </source>
</evidence>
<dbReference type="InterPro" id="IPR004860">
    <property type="entry name" value="LAGLIDADG_dom"/>
</dbReference>
<dbReference type="InterPro" id="IPR004042">
    <property type="entry name" value="Intein_endonuc_central"/>
</dbReference>
<dbReference type="PANTHER" id="PTHR45900:SF1">
    <property type="entry name" value="MITOCHONDRIAL DNA REPAIR PROTEIN RECA HOMOLOG-RELATED"/>
    <property type="match status" value="1"/>
</dbReference>
<dbReference type="Pfam" id="PF14528">
    <property type="entry name" value="LAGLIDADG_3"/>
    <property type="match status" value="1"/>
</dbReference>
<dbReference type="SUPFAM" id="SSF54752">
    <property type="entry name" value="RecA protein, C-terminal domain"/>
    <property type="match status" value="1"/>
</dbReference>
<keyword evidence="8" id="KW-0651">Protein splicing</keyword>
<dbReference type="InterPro" id="IPR020588">
    <property type="entry name" value="RecA_ATP-bd"/>
</dbReference>
<dbReference type="SUPFAM" id="SSF55608">
    <property type="entry name" value="Homing endonucleases"/>
    <property type="match status" value="2"/>
</dbReference>
<dbReference type="PROSITE" id="PS50163">
    <property type="entry name" value="RECA_3"/>
    <property type="match status" value="1"/>
</dbReference>
<keyword evidence="10" id="KW-0233">DNA recombination</keyword>